<reference evidence="2" key="2">
    <citation type="journal article" date="2018" name="Mol. Plant Microbe Interact.">
        <title>Genome sequence resources for the wheat stripe rust pathogen (Puccinia striiformis f. sp. tritici) and the barley stripe rust pathogen (Puccinia striiformis f. sp. hordei).</title>
        <authorList>
            <person name="Xia C."/>
            <person name="Wang M."/>
            <person name="Yin C."/>
            <person name="Cornejo O.E."/>
            <person name="Hulbert S.H."/>
            <person name="Chen X."/>
        </authorList>
    </citation>
    <scope>NUCLEOTIDE SEQUENCE [LARGE SCALE GENOMIC DNA]</scope>
    <source>
        <strain evidence="2">93-210</strain>
    </source>
</reference>
<feature type="non-terminal residue" evidence="1">
    <location>
        <position position="1"/>
    </location>
</feature>
<sequence>IPLLEVESKQISQTDLKPSATPSIYPPLYIQFHAKTVSPNNVTPAQLNQPSQTLVTMPPKEPTKNASDKRTSKCLPLPFLTSYTLFLKFEIKVDKKTWTYGDVARVVKKYLAADKIGDMKTSNIFFASCKEMTTAVASDSAVNLEDVTIDSIPHKLTSQPQNNSVEGDADLDDNALPRHDEMGFNPYSNTNIGQLKRPPPLMIFNKTWQNKAILYHAENGLNFIKSSLDCNHWSTIPKQMDTNIQWMNKKLPQFLYDFETQVKRRWFVVLPNAFADDMTVSSGWQCKSLIDISVLHPKISQFWPATQPLDNLVNWNHFNNLHAQGRV</sequence>
<comment type="caution">
    <text evidence="1">The sequence shown here is derived from an EMBL/GenBank/DDBJ whole genome shotgun (WGS) entry which is preliminary data.</text>
</comment>
<protein>
    <submittedName>
        <fullName evidence="1">Uncharacterized protein</fullName>
    </submittedName>
</protein>
<dbReference type="EMBL" id="CM045874">
    <property type="protein sequence ID" value="KAI7944811.1"/>
    <property type="molecule type" value="Genomic_DNA"/>
</dbReference>
<name>A0ACC0E634_9BASI</name>
<reference evidence="1 2" key="3">
    <citation type="journal article" date="2022" name="Microbiol. Spectr.">
        <title>Folding features and dynamics of 3D genome architecture in plant fungal pathogens.</title>
        <authorList>
            <person name="Xia C."/>
        </authorList>
    </citation>
    <scope>NUCLEOTIDE SEQUENCE [LARGE SCALE GENOMIC DNA]</scope>
    <source>
        <strain evidence="1 2">93-210</strain>
    </source>
</reference>
<gene>
    <name evidence="1" type="ORF">MJO28_010506</name>
</gene>
<accession>A0ACC0E634</accession>
<evidence type="ECO:0000313" key="2">
    <source>
        <dbReference type="Proteomes" id="UP001060170"/>
    </source>
</evidence>
<proteinExistence type="predicted"/>
<reference evidence="2" key="1">
    <citation type="journal article" date="2018" name="BMC Genomics">
        <title>Genomic insights into host adaptation between the wheat stripe rust pathogen (Puccinia striiformis f. sp. tritici) and the barley stripe rust pathogen (Puccinia striiformis f. sp. hordei).</title>
        <authorList>
            <person name="Xia C."/>
            <person name="Wang M."/>
            <person name="Yin C."/>
            <person name="Cornejo O.E."/>
            <person name="Hulbert S.H."/>
            <person name="Chen X."/>
        </authorList>
    </citation>
    <scope>NUCLEOTIDE SEQUENCE [LARGE SCALE GENOMIC DNA]</scope>
    <source>
        <strain evidence="2">93-210</strain>
    </source>
</reference>
<keyword evidence="2" id="KW-1185">Reference proteome</keyword>
<evidence type="ECO:0000313" key="1">
    <source>
        <dbReference type="EMBL" id="KAI7944811.1"/>
    </source>
</evidence>
<organism evidence="1 2">
    <name type="scientific">Puccinia striiformis f. sp. tritici</name>
    <dbReference type="NCBI Taxonomy" id="168172"/>
    <lineage>
        <taxon>Eukaryota</taxon>
        <taxon>Fungi</taxon>
        <taxon>Dikarya</taxon>
        <taxon>Basidiomycota</taxon>
        <taxon>Pucciniomycotina</taxon>
        <taxon>Pucciniomycetes</taxon>
        <taxon>Pucciniales</taxon>
        <taxon>Pucciniaceae</taxon>
        <taxon>Puccinia</taxon>
    </lineage>
</organism>
<dbReference type="Proteomes" id="UP001060170">
    <property type="component" value="Chromosome 10"/>
</dbReference>